<dbReference type="AlphaFoldDB" id="A0A448XB44"/>
<sequence>MGVHSLLRLQEMSCQLSKCENQMKNYLNELELEKQRTQDYASALTASHNEMRQCRDKERRQYELISSLKYQFAGCKQKCTGETVRTTSTDIKKHQRLSRKIDTERLEVAEHISLTGKIIDWRATERLASYGENITRQKLKKAVDILFQRNLINRRFSVAFGLSSFCSFRKS</sequence>
<evidence type="ECO:0000256" key="1">
    <source>
        <dbReference type="SAM" id="Coils"/>
    </source>
</evidence>
<name>A0A448XB44_9PLAT</name>
<proteinExistence type="predicted"/>
<reference evidence="2" key="1">
    <citation type="submission" date="2018-11" db="EMBL/GenBank/DDBJ databases">
        <authorList>
            <consortium name="Pathogen Informatics"/>
        </authorList>
    </citation>
    <scope>NUCLEOTIDE SEQUENCE</scope>
</reference>
<evidence type="ECO:0000313" key="3">
    <source>
        <dbReference type="Proteomes" id="UP000784294"/>
    </source>
</evidence>
<organism evidence="2 3">
    <name type="scientific">Protopolystoma xenopodis</name>
    <dbReference type="NCBI Taxonomy" id="117903"/>
    <lineage>
        <taxon>Eukaryota</taxon>
        <taxon>Metazoa</taxon>
        <taxon>Spiralia</taxon>
        <taxon>Lophotrochozoa</taxon>
        <taxon>Platyhelminthes</taxon>
        <taxon>Monogenea</taxon>
        <taxon>Polyopisthocotylea</taxon>
        <taxon>Polystomatidea</taxon>
        <taxon>Polystomatidae</taxon>
        <taxon>Protopolystoma</taxon>
    </lineage>
</organism>
<dbReference type="Proteomes" id="UP000784294">
    <property type="component" value="Unassembled WGS sequence"/>
</dbReference>
<dbReference type="EMBL" id="CAAALY010244599">
    <property type="protein sequence ID" value="VEL32754.1"/>
    <property type="molecule type" value="Genomic_DNA"/>
</dbReference>
<comment type="caution">
    <text evidence="2">The sequence shown here is derived from an EMBL/GenBank/DDBJ whole genome shotgun (WGS) entry which is preliminary data.</text>
</comment>
<evidence type="ECO:0000313" key="2">
    <source>
        <dbReference type="EMBL" id="VEL32754.1"/>
    </source>
</evidence>
<keyword evidence="3" id="KW-1185">Reference proteome</keyword>
<accession>A0A448XB44</accession>
<feature type="coiled-coil region" evidence="1">
    <location>
        <begin position="9"/>
        <end position="36"/>
    </location>
</feature>
<keyword evidence="1" id="KW-0175">Coiled coil</keyword>
<gene>
    <name evidence="2" type="ORF">PXEA_LOCUS26194</name>
</gene>
<dbReference type="OrthoDB" id="6236709at2759"/>
<protein>
    <submittedName>
        <fullName evidence="2">Uncharacterized protein</fullName>
    </submittedName>
</protein>